<keyword evidence="3" id="KW-1185">Reference proteome</keyword>
<accession>A0ABW1UNE3</accession>
<feature type="compositionally biased region" description="Gly residues" evidence="1">
    <location>
        <begin position="20"/>
        <end position="48"/>
    </location>
</feature>
<dbReference type="InterPro" id="IPR025580">
    <property type="entry name" value="Gp46"/>
</dbReference>
<dbReference type="RefSeq" id="WP_125598195.1">
    <property type="nucleotide sequence ID" value="NZ_JBHSSM010000016.1"/>
</dbReference>
<name>A0ABW1UNE3_9LACO</name>
<feature type="compositionally biased region" description="Basic and acidic residues" evidence="1">
    <location>
        <begin position="204"/>
        <end position="223"/>
    </location>
</feature>
<feature type="region of interest" description="Disordered" evidence="1">
    <location>
        <begin position="14"/>
        <end position="66"/>
    </location>
</feature>
<protein>
    <submittedName>
        <fullName evidence="2">DUF4355 domain-containing protein</fullName>
    </submittedName>
</protein>
<feature type="region of interest" description="Disordered" evidence="1">
    <location>
        <begin position="182"/>
        <end position="223"/>
    </location>
</feature>
<feature type="region of interest" description="Disordered" evidence="1">
    <location>
        <begin position="79"/>
        <end position="100"/>
    </location>
</feature>
<reference evidence="3" key="1">
    <citation type="journal article" date="2019" name="Int. J. Syst. Evol. Microbiol.">
        <title>The Global Catalogue of Microorganisms (GCM) 10K type strain sequencing project: providing services to taxonomists for standard genome sequencing and annotation.</title>
        <authorList>
            <consortium name="The Broad Institute Genomics Platform"/>
            <consortium name="The Broad Institute Genome Sequencing Center for Infectious Disease"/>
            <person name="Wu L."/>
            <person name="Ma J."/>
        </authorList>
    </citation>
    <scope>NUCLEOTIDE SEQUENCE [LARGE SCALE GENOMIC DNA]</scope>
    <source>
        <strain evidence="3">CCM 8897</strain>
    </source>
</reference>
<sequence length="223" mass="23389">MKKYNLLLDLQRFADDSGSDGAGAGDQGNGSQGQGDNGAGGDPNGGVGDDGKPVTPPAGQITFASQAELDAVINKHVTEAVEKSKQSQQQQKDYDKMNDAEKAQFDLNKAREELAAERLKTKSMANRSHVLAKLGADKLPTGLIGLFDSVLSKDEADVDVAYGSLVKTFNASVQSAVDIRLAGSADKPGGNGAPGRIDTAGETLAKRRNDADTKSVKDPWETN</sequence>
<gene>
    <name evidence="2" type="ORF">ACFQHW_06295</name>
</gene>
<dbReference type="Proteomes" id="UP001596310">
    <property type="component" value="Unassembled WGS sequence"/>
</dbReference>
<dbReference type="Pfam" id="PF14265">
    <property type="entry name" value="DUF4355"/>
    <property type="match status" value="1"/>
</dbReference>
<evidence type="ECO:0000313" key="3">
    <source>
        <dbReference type="Proteomes" id="UP001596310"/>
    </source>
</evidence>
<evidence type="ECO:0000313" key="2">
    <source>
        <dbReference type="EMBL" id="MFC6315183.1"/>
    </source>
</evidence>
<proteinExistence type="predicted"/>
<comment type="caution">
    <text evidence="2">The sequence shown here is derived from an EMBL/GenBank/DDBJ whole genome shotgun (WGS) entry which is preliminary data.</text>
</comment>
<dbReference type="EMBL" id="JBHSSM010000016">
    <property type="protein sequence ID" value="MFC6315183.1"/>
    <property type="molecule type" value="Genomic_DNA"/>
</dbReference>
<organism evidence="2 3">
    <name type="scientific">Lapidilactobacillus achengensis</name>
    <dbReference type="NCBI Taxonomy" id="2486000"/>
    <lineage>
        <taxon>Bacteria</taxon>
        <taxon>Bacillati</taxon>
        <taxon>Bacillota</taxon>
        <taxon>Bacilli</taxon>
        <taxon>Lactobacillales</taxon>
        <taxon>Lactobacillaceae</taxon>
        <taxon>Lapidilactobacillus</taxon>
    </lineage>
</organism>
<evidence type="ECO:0000256" key="1">
    <source>
        <dbReference type="SAM" id="MobiDB-lite"/>
    </source>
</evidence>